<evidence type="ECO:0000313" key="2">
    <source>
        <dbReference type="Proteomes" id="UP000202485"/>
    </source>
</evidence>
<evidence type="ECO:0000313" key="1">
    <source>
        <dbReference type="EMBL" id="SMX41768.1"/>
    </source>
</evidence>
<sequence>MSPLVRNNSPKGAMKVATPSPHLLDCLASLTPEGIETIQAFRSYMGSPDWDGLKVVPPGSFLEEIIELFRRETDIPLELPMVAALSIVSGYLNALGAKYEISGSLYAPKLWTVVLAASGSGKTFATDKVESWLTDADGKPVVPALQSASSAAQFVANIQQVPKGLMVRDEFGQFLNQIQHLRHMEEIKDILLQAFSGGDITRMTKEAQIIIQDHAFSILGITVGETFGGQIGAESLVDGFAQRFNFIHADRDPARQTQDFPIYFENWDCPAIQTRYARLRSDWLDLLARTEFEDAIFSFCPQAIGLFKDSFRTLFVEAEIPASFYRRAMFSAFSYAVVFHAIAGNQGTMIERDSMSLAVRMVALHLDHARRLLNNYGLSDLEKTVQKAETIRDRLKAQGRPLKARDLVSGIREIKSAPQAHSIMSLMS</sequence>
<name>A0A238KG32_9RHOB</name>
<gene>
    <name evidence="1" type="ORF">RUA8715_02095</name>
</gene>
<accession>A0A238KG32</accession>
<dbReference type="OrthoDB" id="7801487at2"/>
<dbReference type="AlphaFoldDB" id="A0A238KG32"/>
<dbReference type="Pfam" id="PF13148">
    <property type="entry name" value="DUF3987"/>
    <property type="match status" value="1"/>
</dbReference>
<protein>
    <recommendedName>
        <fullName evidence="3">DUF3987 domain-containing protein</fullName>
    </recommendedName>
</protein>
<reference evidence="2" key="1">
    <citation type="submission" date="2017-05" db="EMBL/GenBank/DDBJ databases">
        <authorList>
            <person name="Rodrigo-Torres L."/>
            <person name="Arahal R. D."/>
            <person name="Lucena T."/>
        </authorList>
    </citation>
    <scope>NUCLEOTIDE SEQUENCE [LARGE SCALE GENOMIC DNA]</scope>
    <source>
        <strain evidence="2">CECT 8715</strain>
    </source>
</reference>
<keyword evidence="2" id="KW-1185">Reference proteome</keyword>
<dbReference type="EMBL" id="FXYG01000002">
    <property type="protein sequence ID" value="SMX41768.1"/>
    <property type="molecule type" value="Genomic_DNA"/>
</dbReference>
<organism evidence="1 2">
    <name type="scientific">Ruegeria arenilitoris</name>
    <dbReference type="NCBI Taxonomy" id="1173585"/>
    <lineage>
        <taxon>Bacteria</taxon>
        <taxon>Pseudomonadati</taxon>
        <taxon>Pseudomonadota</taxon>
        <taxon>Alphaproteobacteria</taxon>
        <taxon>Rhodobacterales</taxon>
        <taxon>Roseobacteraceae</taxon>
        <taxon>Ruegeria</taxon>
    </lineage>
</organism>
<dbReference type="Proteomes" id="UP000202485">
    <property type="component" value="Unassembled WGS sequence"/>
</dbReference>
<dbReference type="RefSeq" id="WP_093963589.1">
    <property type="nucleotide sequence ID" value="NZ_FXYG01000002.1"/>
</dbReference>
<dbReference type="InterPro" id="IPR025048">
    <property type="entry name" value="DUF3987"/>
</dbReference>
<proteinExistence type="predicted"/>
<evidence type="ECO:0008006" key="3">
    <source>
        <dbReference type="Google" id="ProtNLM"/>
    </source>
</evidence>